<organism evidence="3 4">
    <name type="scientific">Streptomyces alkaliterrae</name>
    <dbReference type="NCBI Taxonomy" id="2213162"/>
    <lineage>
        <taxon>Bacteria</taxon>
        <taxon>Bacillati</taxon>
        <taxon>Actinomycetota</taxon>
        <taxon>Actinomycetes</taxon>
        <taxon>Kitasatosporales</taxon>
        <taxon>Streptomycetaceae</taxon>
        <taxon>Streptomyces</taxon>
    </lineage>
</organism>
<comment type="caution">
    <text evidence="3">The sequence shown here is derived from an EMBL/GenBank/DDBJ whole genome shotgun (WGS) entry which is preliminary data.</text>
</comment>
<dbReference type="Gene3D" id="3.30.1330.230">
    <property type="match status" value="1"/>
</dbReference>
<feature type="region of interest" description="Disordered" evidence="1">
    <location>
        <begin position="75"/>
        <end position="102"/>
    </location>
</feature>
<dbReference type="RefSeq" id="WP_181355658.1">
    <property type="nucleotide sequence ID" value="NZ_JABJWZ010000480.1"/>
</dbReference>
<dbReference type="Proteomes" id="UP000525686">
    <property type="component" value="Unassembled WGS sequence"/>
</dbReference>
<name>A0A7W3WQV4_9ACTN</name>
<protein>
    <submittedName>
        <fullName evidence="3">YcaO-like family protein</fullName>
    </submittedName>
</protein>
<dbReference type="PANTHER" id="PTHR37809:SF1">
    <property type="entry name" value="RIBOSOMAL PROTEIN S12 METHYLTHIOTRANSFERASE ACCESSORY FACTOR YCAO"/>
    <property type="match status" value="1"/>
</dbReference>
<dbReference type="PROSITE" id="PS51664">
    <property type="entry name" value="YCAO"/>
    <property type="match status" value="1"/>
</dbReference>
<evidence type="ECO:0000313" key="4">
    <source>
        <dbReference type="Proteomes" id="UP000525686"/>
    </source>
</evidence>
<evidence type="ECO:0000256" key="1">
    <source>
        <dbReference type="SAM" id="MobiDB-lite"/>
    </source>
</evidence>
<dbReference type="AlphaFoldDB" id="A0A7W3WQV4"/>
<sequence>MTTAGAWPVQVFRPFPEVDDVVFARTAARSADFGPADGAGGSGTAAVIGGAAGDRPEEVRVRALAELVERTSNILAGRHVESHAPPTSAHGPPPDPGRPTATVLTSHDRLRRHGVPALDPAALQPAVPAEQSRSARQLWVSGRSLLTGHRLFLPAGAVFLRHRPPHGATSPFRAGSTGLAAHRSQAAAIDHAAAELWERDLLRRSWSGELPAETADRATAAACGTTLSHALSRLGLRAQLLTIPAVPPDRCVVACLHRQRTRSHQSFGARLLAPDLTPHPNGDPAGVPAHTAAGRPPGSAGHAPPGASHQPTPVERAVRAAVYEALMVRWSMSTLAARRALPALRSRGGPPRSELEHALWAYHRQDSLSLWRRRPGRSPLAAVAPAGPSTATRRRLPPVTERLSAYTGGDVFAVDTTRPQARAEGWCVVRILAPGARPLP</sequence>
<dbReference type="EMBL" id="JABJWZ010000480">
    <property type="protein sequence ID" value="MBB1256847.1"/>
    <property type="molecule type" value="Genomic_DNA"/>
</dbReference>
<proteinExistence type="predicted"/>
<reference evidence="4" key="1">
    <citation type="submission" date="2020-05" db="EMBL/GenBank/DDBJ databases">
        <title>Classification of alakaliphilic streptomycetes isolated from an alkaline soil next to Lonar Crater, India and a proposal for the recognition of Streptomyces alkaliterrae sp. nov.</title>
        <authorList>
            <person name="Golinska P."/>
        </authorList>
    </citation>
    <scope>NUCLEOTIDE SEQUENCE [LARGE SCALE GENOMIC DNA]</scope>
    <source>
        <strain evidence="4">OF3</strain>
    </source>
</reference>
<feature type="non-terminal residue" evidence="3">
    <location>
        <position position="440"/>
    </location>
</feature>
<dbReference type="InterPro" id="IPR003776">
    <property type="entry name" value="YcaO-like_dom"/>
</dbReference>
<feature type="domain" description="YcaO" evidence="2">
    <location>
        <begin position="50"/>
        <end position="440"/>
    </location>
</feature>
<dbReference type="Pfam" id="PF02624">
    <property type="entry name" value="YcaO"/>
    <property type="match status" value="1"/>
</dbReference>
<evidence type="ECO:0000313" key="3">
    <source>
        <dbReference type="EMBL" id="MBB1256847.1"/>
    </source>
</evidence>
<accession>A0A7W3WQV4</accession>
<feature type="compositionally biased region" description="Low complexity" evidence="1">
    <location>
        <begin position="292"/>
        <end position="309"/>
    </location>
</feature>
<gene>
    <name evidence="3" type="ORF">H3146_26415</name>
</gene>
<feature type="region of interest" description="Disordered" evidence="1">
    <location>
        <begin position="272"/>
        <end position="313"/>
    </location>
</feature>
<dbReference type="PANTHER" id="PTHR37809">
    <property type="entry name" value="RIBOSOMAL PROTEIN S12 METHYLTHIOTRANSFERASE ACCESSORY FACTOR YCAO"/>
    <property type="match status" value="1"/>
</dbReference>
<evidence type="ECO:0000259" key="2">
    <source>
        <dbReference type="PROSITE" id="PS51664"/>
    </source>
</evidence>